<reference evidence="2 3" key="1">
    <citation type="submission" date="2018-05" db="EMBL/GenBank/DDBJ databases">
        <title>Rhodoferax soyangensis sp.nov., isolated from an oligotrophic freshwater lake.</title>
        <authorList>
            <person name="Park M."/>
        </authorList>
    </citation>
    <scope>NUCLEOTIDE SEQUENCE [LARGE SCALE GENOMIC DNA]</scope>
    <source>
        <strain evidence="2 3">IMCC26218</strain>
    </source>
</reference>
<dbReference type="GO" id="GO:0006508">
    <property type="term" value="P:proteolysis"/>
    <property type="evidence" value="ECO:0007669"/>
    <property type="project" value="InterPro"/>
</dbReference>
<proteinExistence type="inferred from homology"/>
<dbReference type="RefSeq" id="WP_117177365.1">
    <property type="nucleotide sequence ID" value="NZ_QFZK01000006.1"/>
</dbReference>
<evidence type="ECO:0000313" key="2">
    <source>
        <dbReference type="EMBL" id="RFO96680.1"/>
    </source>
</evidence>
<evidence type="ECO:0000256" key="1">
    <source>
        <dbReference type="ARBA" id="ARBA00007039"/>
    </source>
</evidence>
<keyword evidence="3" id="KW-1185">Reference proteome</keyword>
<comment type="similarity">
    <text evidence="1">Belongs to the peptidase S14 family.</text>
</comment>
<evidence type="ECO:0000313" key="3">
    <source>
        <dbReference type="Proteomes" id="UP000260665"/>
    </source>
</evidence>
<gene>
    <name evidence="2" type="ORF">DIC66_11715</name>
</gene>
<dbReference type="InterPro" id="IPR023562">
    <property type="entry name" value="ClpP/TepA"/>
</dbReference>
<dbReference type="EMBL" id="QFZK01000006">
    <property type="protein sequence ID" value="RFO96680.1"/>
    <property type="molecule type" value="Genomic_DNA"/>
</dbReference>
<protein>
    <recommendedName>
        <fullName evidence="4">ATP-dependent Clp protease proteolytic subunit</fullName>
    </recommendedName>
</protein>
<dbReference type="GO" id="GO:0004252">
    <property type="term" value="F:serine-type endopeptidase activity"/>
    <property type="evidence" value="ECO:0007669"/>
    <property type="project" value="InterPro"/>
</dbReference>
<dbReference type="InterPro" id="IPR029045">
    <property type="entry name" value="ClpP/crotonase-like_dom_sf"/>
</dbReference>
<dbReference type="AlphaFoldDB" id="A0A3E1RDJ9"/>
<dbReference type="OrthoDB" id="9769064at2"/>
<dbReference type="PRINTS" id="PR00127">
    <property type="entry name" value="CLPPROTEASEP"/>
</dbReference>
<dbReference type="SUPFAM" id="SSF52096">
    <property type="entry name" value="ClpP/crotonase"/>
    <property type="match status" value="1"/>
</dbReference>
<name>A0A3E1RDJ9_9BURK</name>
<dbReference type="Pfam" id="PF00574">
    <property type="entry name" value="CLP_protease"/>
    <property type="match status" value="1"/>
</dbReference>
<dbReference type="GO" id="GO:0004176">
    <property type="term" value="F:ATP-dependent peptidase activity"/>
    <property type="evidence" value="ECO:0007669"/>
    <property type="project" value="InterPro"/>
</dbReference>
<comment type="caution">
    <text evidence="2">The sequence shown here is derived from an EMBL/GenBank/DDBJ whole genome shotgun (WGS) entry which is preliminary data.</text>
</comment>
<dbReference type="Proteomes" id="UP000260665">
    <property type="component" value="Unassembled WGS sequence"/>
</dbReference>
<organism evidence="2 3">
    <name type="scientific">Rhodoferax lacus</name>
    <dbReference type="NCBI Taxonomy" id="2184758"/>
    <lineage>
        <taxon>Bacteria</taxon>
        <taxon>Pseudomonadati</taxon>
        <taxon>Pseudomonadota</taxon>
        <taxon>Betaproteobacteria</taxon>
        <taxon>Burkholderiales</taxon>
        <taxon>Comamonadaceae</taxon>
        <taxon>Rhodoferax</taxon>
    </lineage>
</organism>
<dbReference type="Gene3D" id="3.90.226.10">
    <property type="entry name" value="2-enoyl-CoA Hydratase, Chain A, domain 1"/>
    <property type="match status" value="1"/>
</dbReference>
<dbReference type="InterPro" id="IPR001907">
    <property type="entry name" value="ClpP"/>
</dbReference>
<sequence length="274" mass="29981">MELTPLVPAYGAQDGTLEINTDISEASAIEIEKHLERLFGYYHYEQVTLKINSPGGAVIGLEHILECVERWRTAGRSVQTLAMFRAASAAAMLMALGEVGSRTAHRNTSLLYHHARVGSNAYTLTSGVADKLAAVLKVVDQGLVQRLVNHCNQGFGGGLGLAVEGAVRCQMLHTQGLEIAQDLGVSEERRPLKWLKPVVRMWADCQARQTLAPYTKHLSTRMEEDASMDLREAWALGLLDRVKGVPRLEARLAVVPVQTAVQAPAQQRPRLASL</sequence>
<evidence type="ECO:0008006" key="4">
    <source>
        <dbReference type="Google" id="ProtNLM"/>
    </source>
</evidence>
<accession>A0A3E1RDJ9</accession>